<evidence type="ECO:0000313" key="2">
    <source>
        <dbReference type="EMBL" id="EGG12108.1"/>
    </source>
</evidence>
<dbReference type="GeneID" id="18929329"/>
<feature type="region of interest" description="Disordered" evidence="1">
    <location>
        <begin position="280"/>
        <end position="299"/>
    </location>
</feature>
<feature type="region of interest" description="Disordered" evidence="1">
    <location>
        <begin position="1"/>
        <end position="44"/>
    </location>
</feature>
<organism evidence="3">
    <name type="scientific">Melampsora larici-populina (strain 98AG31 / pathotype 3-4-7)</name>
    <name type="common">Poplar leaf rust fungus</name>
    <dbReference type="NCBI Taxonomy" id="747676"/>
    <lineage>
        <taxon>Eukaryota</taxon>
        <taxon>Fungi</taxon>
        <taxon>Dikarya</taxon>
        <taxon>Basidiomycota</taxon>
        <taxon>Pucciniomycotina</taxon>
        <taxon>Pucciniomycetes</taxon>
        <taxon>Pucciniales</taxon>
        <taxon>Melampsoraceae</taxon>
        <taxon>Melampsora</taxon>
    </lineage>
</organism>
<accession>F4R5W1</accession>
<evidence type="ECO:0000256" key="1">
    <source>
        <dbReference type="SAM" id="MobiDB-lite"/>
    </source>
</evidence>
<gene>
    <name evidence="2" type="ORF">MELLADRAFT_59322</name>
</gene>
<name>F4R5W1_MELLP</name>
<feature type="compositionally biased region" description="Polar residues" evidence="1">
    <location>
        <begin position="1"/>
        <end position="15"/>
    </location>
</feature>
<dbReference type="VEuPathDB" id="FungiDB:MELLADRAFT_59322"/>
<proteinExistence type="predicted"/>
<dbReference type="KEGG" id="mlr:MELLADRAFT_59322"/>
<dbReference type="RefSeq" id="XP_007404483.1">
    <property type="nucleotide sequence ID" value="XM_007404421.1"/>
</dbReference>
<reference evidence="3" key="1">
    <citation type="journal article" date="2011" name="Proc. Natl. Acad. Sci. U.S.A.">
        <title>Obligate biotrophy features unraveled by the genomic analysis of rust fungi.</title>
        <authorList>
            <person name="Duplessis S."/>
            <person name="Cuomo C.A."/>
            <person name="Lin Y.-C."/>
            <person name="Aerts A."/>
            <person name="Tisserant E."/>
            <person name="Veneault-Fourrey C."/>
            <person name="Joly D.L."/>
            <person name="Hacquard S."/>
            <person name="Amselem J."/>
            <person name="Cantarel B.L."/>
            <person name="Chiu R."/>
            <person name="Coutinho P.M."/>
            <person name="Feau N."/>
            <person name="Field M."/>
            <person name="Frey P."/>
            <person name="Gelhaye E."/>
            <person name="Goldberg J."/>
            <person name="Grabherr M.G."/>
            <person name="Kodira C.D."/>
            <person name="Kohler A."/>
            <person name="Kuees U."/>
            <person name="Lindquist E.A."/>
            <person name="Lucas S.M."/>
            <person name="Mago R."/>
            <person name="Mauceli E."/>
            <person name="Morin E."/>
            <person name="Murat C."/>
            <person name="Pangilinan J.L."/>
            <person name="Park R."/>
            <person name="Pearson M."/>
            <person name="Quesneville H."/>
            <person name="Rouhier N."/>
            <person name="Sakthikumar S."/>
            <person name="Salamov A.A."/>
            <person name="Schmutz J."/>
            <person name="Selles B."/>
            <person name="Shapiro H."/>
            <person name="Tanguay P."/>
            <person name="Tuskan G.A."/>
            <person name="Henrissat B."/>
            <person name="Van de Peer Y."/>
            <person name="Rouze P."/>
            <person name="Ellis J.G."/>
            <person name="Dodds P.N."/>
            <person name="Schein J.E."/>
            <person name="Zhong S."/>
            <person name="Hamelin R.C."/>
            <person name="Grigoriev I.V."/>
            <person name="Szabo L.J."/>
            <person name="Martin F."/>
        </authorList>
    </citation>
    <scope>NUCLEOTIDE SEQUENCE [LARGE SCALE GENOMIC DNA]</scope>
    <source>
        <strain evidence="3">98AG31 / pathotype 3-4-7</strain>
    </source>
</reference>
<dbReference type="HOGENOM" id="CLU_930907_0_0_1"/>
<dbReference type="AlphaFoldDB" id="F4R5W1"/>
<dbReference type="OrthoDB" id="10567064at2759"/>
<sequence length="299" mass="33546">MSLQDTPSSRKSMLTKSHRLLKPGLLENTTSKKSRPLEDSELDTWNNDQQDFSAAAFPKPDCQCMILIKIASMTVTGFICEPYRQGLEYLKQRLNELSNLMPMTTALNSAFNTLTIEISRELSEIEAGTFKDSFGHGVHTQTPWFQPQDSTTSFSTSLCSEPSSSQKRRCDYSRHTPACPTVSLKKRKKVAGETPYYHHQPPQRFMPSRPFSMITRDSQTSMKDFEPTVGPSLRSFGLESKSPTSFILPITSFPISTFPDPLITTEVSTAVSRFKDLSAHTNTDDSSIDLTKNNMATFN</sequence>
<dbReference type="Proteomes" id="UP000001072">
    <property type="component" value="Unassembled WGS sequence"/>
</dbReference>
<dbReference type="EMBL" id="GL883091">
    <property type="protein sequence ID" value="EGG12108.1"/>
    <property type="molecule type" value="Genomic_DNA"/>
</dbReference>
<protein>
    <submittedName>
        <fullName evidence="2">Uncharacterized protein</fullName>
    </submittedName>
</protein>
<evidence type="ECO:0000313" key="3">
    <source>
        <dbReference type="Proteomes" id="UP000001072"/>
    </source>
</evidence>
<keyword evidence="3" id="KW-1185">Reference proteome</keyword>
<dbReference type="InParanoid" id="F4R5W1"/>